<comment type="caution">
    <text evidence="1">The sequence shown here is derived from an EMBL/GenBank/DDBJ whole genome shotgun (WGS) entry which is preliminary data.</text>
</comment>
<evidence type="ECO:0000313" key="2">
    <source>
        <dbReference type="Proteomes" id="UP001267710"/>
    </source>
</evidence>
<accession>A0ABU1II17</accession>
<reference evidence="1 2" key="1">
    <citation type="submission" date="2023-08" db="EMBL/GenBank/DDBJ databases">
        <title>Functional and genomic diversity of the sorghum phyllosphere microbiome.</title>
        <authorList>
            <person name="Shade A."/>
        </authorList>
    </citation>
    <scope>NUCLEOTIDE SEQUENCE [LARGE SCALE GENOMIC DNA]</scope>
    <source>
        <strain evidence="1 2">SORGH_AS_0335</strain>
    </source>
</reference>
<name>A0ABU1II17_9BURK</name>
<keyword evidence="2" id="KW-1185">Reference proteome</keyword>
<sequence length="100" mass="10951">MPADTTLAPCGECGMPCTRVEYHPYAACLMFKACQNSDTVRANLQAVRAQAAPQGPALVPLKDEEIERMFFSESAEEIIKFTRALERRYGITGAPNGKPT</sequence>
<dbReference type="EMBL" id="JAVIZX010000001">
    <property type="protein sequence ID" value="MDR6216233.1"/>
    <property type="molecule type" value="Genomic_DNA"/>
</dbReference>
<gene>
    <name evidence="1" type="ORF">QE399_003922</name>
</gene>
<dbReference type="Proteomes" id="UP001267710">
    <property type="component" value="Unassembled WGS sequence"/>
</dbReference>
<protein>
    <submittedName>
        <fullName evidence="1">Uncharacterized protein</fullName>
    </submittedName>
</protein>
<proteinExistence type="predicted"/>
<evidence type="ECO:0000313" key="1">
    <source>
        <dbReference type="EMBL" id="MDR6216233.1"/>
    </source>
</evidence>
<organism evidence="1 2">
    <name type="scientific">Paracidovorax wautersii</name>
    <dbReference type="NCBI Taxonomy" id="1177982"/>
    <lineage>
        <taxon>Bacteria</taxon>
        <taxon>Pseudomonadati</taxon>
        <taxon>Pseudomonadota</taxon>
        <taxon>Betaproteobacteria</taxon>
        <taxon>Burkholderiales</taxon>
        <taxon>Comamonadaceae</taxon>
        <taxon>Paracidovorax</taxon>
    </lineage>
</organism>
<dbReference type="RefSeq" id="WP_309831490.1">
    <property type="nucleotide sequence ID" value="NZ_JAVIZX010000001.1"/>
</dbReference>